<sequence length="350" mass="38560">MIKYSMRKSLWVVLPIVGLVIWWTFRSLVSVDLVKMLPKSRGVVVGLEDGWAVADFMGSRGLMGFAPKDVWKMEEIFPYMGRCAFVVEEGDVLGVFMASRGNTKALREGLVRGVKLELLSKVPIPIWGFATSQVGLERVRSAYLDPGSRMVSARKTKGPNVIIDKLPTGERVEVSWSMDPDEGVVGFSVYAPFERFLGDFKQRELMAPEMLGKGSLHGFLAMEGPMGPAVLKAFPRLGELLGGGMKARLGQGLGEGKRVMVLLSDQGLDLFLEGEGYVTGGESLAIPEELKELPLPREVLSMALDAKGVEEVAPYLGDRNRRLLELLEPRAFFFRVLSPNRAEGRVLLGQ</sequence>
<accession>H0UN46</accession>
<dbReference type="RefSeq" id="WP_006582817.1">
    <property type="nucleotide sequence ID" value="NZ_CM001377.1"/>
</dbReference>
<dbReference type="AlphaFoldDB" id="H0UN46"/>
<evidence type="ECO:0000313" key="1">
    <source>
        <dbReference type="EMBL" id="EHM09325.1"/>
    </source>
</evidence>
<dbReference type="Proteomes" id="UP000005730">
    <property type="component" value="Chromosome"/>
</dbReference>
<name>H0UN46_9BACT</name>
<protein>
    <submittedName>
        <fullName evidence="1">Uncharacterized protein</fullName>
    </submittedName>
</protein>
<dbReference type="EMBL" id="CM001377">
    <property type="protein sequence ID" value="EHM09325.1"/>
    <property type="molecule type" value="Genomic_DNA"/>
</dbReference>
<keyword evidence="2" id="KW-1185">Reference proteome</keyword>
<organism evidence="1 2">
    <name type="scientific">Thermanaerovibrio velox DSM 12556</name>
    <dbReference type="NCBI Taxonomy" id="926567"/>
    <lineage>
        <taxon>Bacteria</taxon>
        <taxon>Thermotogati</taxon>
        <taxon>Synergistota</taxon>
        <taxon>Synergistia</taxon>
        <taxon>Synergistales</taxon>
        <taxon>Synergistaceae</taxon>
        <taxon>Thermanaerovibrio</taxon>
    </lineage>
</organism>
<evidence type="ECO:0000313" key="2">
    <source>
        <dbReference type="Proteomes" id="UP000005730"/>
    </source>
</evidence>
<proteinExistence type="predicted"/>
<reference evidence="1 2" key="1">
    <citation type="submission" date="2011-10" db="EMBL/GenBank/DDBJ databases">
        <title>The Noncontiguous Finished genome of Thermanaerovibrio velox DSM 12556.</title>
        <authorList>
            <consortium name="US DOE Joint Genome Institute (JGI-PGF)"/>
            <person name="Lucas S."/>
            <person name="Copeland A."/>
            <person name="Lapidus A."/>
            <person name="Glavina del Rio T."/>
            <person name="Dalin E."/>
            <person name="Tice H."/>
            <person name="Bruce D."/>
            <person name="Goodwin L."/>
            <person name="Pitluck S."/>
            <person name="Peters L."/>
            <person name="Mikhailova N."/>
            <person name="Teshima H."/>
            <person name="Kyrpides N."/>
            <person name="Mavromatis K."/>
            <person name="Ivanova N."/>
            <person name="Markowitz V."/>
            <person name="Cheng J.-F."/>
            <person name="Hugenholtz P."/>
            <person name="Woyke T."/>
            <person name="Wu D."/>
            <person name="Spring S."/>
            <person name="Brambilla E.-M."/>
            <person name="Klenk H.-P."/>
            <person name="Eisen J.A."/>
        </authorList>
    </citation>
    <scope>NUCLEOTIDE SEQUENCE [LARGE SCALE GENOMIC DNA]</scope>
    <source>
        <strain evidence="1 2">DSM 12556</strain>
    </source>
</reference>
<gene>
    <name evidence="1" type="ORF">TheveDRAFT_0138</name>
</gene>
<dbReference type="HOGENOM" id="CLU_796766_0_0_0"/>
<dbReference type="STRING" id="926567.TheveDRAFT_0138"/>